<feature type="region of interest" description="Disordered" evidence="1">
    <location>
        <begin position="1"/>
        <end position="39"/>
    </location>
</feature>
<dbReference type="EMBL" id="FMHT01000003">
    <property type="protein sequence ID" value="SCL30662.1"/>
    <property type="molecule type" value="Genomic_DNA"/>
</dbReference>
<reference evidence="2 3" key="1">
    <citation type="submission" date="2016-06" db="EMBL/GenBank/DDBJ databases">
        <authorList>
            <person name="Kjaerup R.B."/>
            <person name="Dalgaard T.S."/>
            <person name="Juul-Madsen H.R."/>
        </authorList>
    </citation>
    <scope>NUCLEOTIDE SEQUENCE [LARGE SCALE GENOMIC DNA]</scope>
    <source>
        <strain evidence="2 3">DSM 43818</strain>
    </source>
</reference>
<dbReference type="OrthoDB" id="56388at2"/>
<evidence type="ECO:0000313" key="2">
    <source>
        <dbReference type="EMBL" id="SCL30662.1"/>
    </source>
</evidence>
<dbReference type="InterPro" id="IPR019660">
    <property type="entry name" value="Put_sensory_transdc_reg_YbjN"/>
</dbReference>
<dbReference type="RefSeq" id="WP_091085364.1">
    <property type="nucleotide sequence ID" value="NZ_FMHT01000003.1"/>
</dbReference>
<evidence type="ECO:0000313" key="3">
    <source>
        <dbReference type="Proteomes" id="UP000199699"/>
    </source>
</evidence>
<name>A0A1C6SMS7_9ACTN</name>
<protein>
    <submittedName>
        <fullName evidence="2">Putative sensory transduction regulator</fullName>
    </submittedName>
</protein>
<proteinExistence type="predicted"/>
<gene>
    <name evidence="2" type="ORF">GA0070616_4118</name>
</gene>
<evidence type="ECO:0000256" key="1">
    <source>
        <dbReference type="SAM" id="MobiDB-lite"/>
    </source>
</evidence>
<feature type="compositionally biased region" description="Acidic residues" evidence="1">
    <location>
        <begin position="406"/>
        <end position="419"/>
    </location>
</feature>
<dbReference type="Pfam" id="PF10722">
    <property type="entry name" value="YbjN"/>
    <property type="match status" value="1"/>
</dbReference>
<accession>A0A1C6SMS7</accession>
<organism evidence="2 3">
    <name type="scientific">Micromonospora nigra</name>
    <dbReference type="NCBI Taxonomy" id="145857"/>
    <lineage>
        <taxon>Bacteria</taxon>
        <taxon>Bacillati</taxon>
        <taxon>Actinomycetota</taxon>
        <taxon>Actinomycetes</taxon>
        <taxon>Micromonosporales</taxon>
        <taxon>Micromonosporaceae</taxon>
        <taxon>Micromonospora</taxon>
    </lineage>
</organism>
<feature type="region of interest" description="Disordered" evidence="1">
    <location>
        <begin position="396"/>
        <end position="433"/>
    </location>
</feature>
<dbReference type="AlphaFoldDB" id="A0A1C6SMS7"/>
<feature type="compositionally biased region" description="Low complexity" evidence="1">
    <location>
        <begin position="420"/>
        <end position="433"/>
    </location>
</feature>
<dbReference type="STRING" id="145857.GA0070616_4118"/>
<dbReference type="Proteomes" id="UP000199699">
    <property type="component" value="Unassembled WGS sequence"/>
</dbReference>
<keyword evidence="3" id="KW-1185">Reference proteome</keyword>
<sequence length="567" mass="59633">MTGRGERGGPAADRVGASGTAGVSPRPGPAGLLADARDMPDGDARTAELERVAALAEAAGDLGCAVDAWADLVEAHLLHGERWRLCEPVRRCLDAATRAAALSGGGTAAVRAARAGMGLDETLRRYRRYAVESLLGTPRVGLDQAWTLLDGLTATDGEDGALVAQLRCRVADHVGDEPAARRWWHRWRVAGPDPAAGCPDCLPVRQAELLAGWGDWAEALALLEPLIARPAGCTGQPEAALTGALLPLLHAGEPDRAAQAHLRAYRRHRRDPGTFDHLATHLRFCALGGHPERGLAILAEQLPRWDRPPDDLSAMEFAAAGALVCALAVEAGLGHRPVHWPAGPERPAADIAVAALGTRLLAAASALAGSFDARNGTGHQSGRMASWLAQRPLAAATPLPAPDPPDGTDPDEDGPDDAGSDATDASTAGTAPDEIGSLTVAMLTAVLDRRGDRYTLVDDGTVRGRWDDAVVDFRRAGRRGDILHARVVAARRLPAGRRAEAYAFCNAWNRDRLLPKAYVHEVDDDLVLAGDVTTDLAYGVAPEQLAVLVEATVRTGLAYVRAVAALP</sequence>